<reference evidence="2" key="1">
    <citation type="submission" date="2021-06" db="EMBL/GenBank/DDBJ databases">
        <authorList>
            <person name="Kallberg Y."/>
            <person name="Tangrot J."/>
            <person name="Rosling A."/>
        </authorList>
    </citation>
    <scope>NUCLEOTIDE SEQUENCE</scope>
    <source>
        <strain evidence="2">IN212</strain>
    </source>
</reference>
<protein>
    <submittedName>
        <fullName evidence="2">19815_t:CDS:1</fullName>
    </submittedName>
</protein>
<feature type="region of interest" description="Disordered" evidence="1">
    <location>
        <begin position="1"/>
        <end position="47"/>
    </location>
</feature>
<evidence type="ECO:0000256" key="1">
    <source>
        <dbReference type="SAM" id="MobiDB-lite"/>
    </source>
</evidence>
<accession>A0A9N8ZTS1</accession>
<dbReference type="EMBL" id="CAJVPZ010002134">
    <property type="protein sequence ID" value="CAG8506906.1"/>
    <property type="molecule type" value="Genomic_DNA"/>
</dbReference>
<dbReference type="AlphaFoldDB" id="A0A9N8ZTS1"/>
<feature type="compositionally biased region" description="Low complexity" evidence="1">
    <location>
        <begin position="1"/>
        <end position="23"/>
    </location>
</feature>
<proteinExistence type="predicted"/>
<organism evidence="2 3">
    <name type="scientific">Racocetra fulgida</name>
    <dbReference type="NCBI Taxonomy" id="60492"/>
    <lineage>
        <taxon>Eukaryota</taxon>
        <taxon>Fungi</taxon>
        <taxon>Fungi incertae sedis</taxon>
        <taxon>Mucoromycota</taxon>
        <taxon>Glomeromycotina</taxon>
        <taxon>Glomeromycetes</taxon>
        <taxon>Diversisporales</taxon>
        <taxon>Gigasporaceae</taxon>
        <taxon>Racocetra</taxon>
    </lineage>
</organism>
<gene>
    <name evidence="2" type="ORF">RFULGI_LOCUS2708</name>
</gene>
<sequence length="117" mass="12997">MQTTANTTPKTTPKINPTAPPKKLNAKGVPMPPMAASMPKITGPINNETNAANIKEINKDPIHNNAFEKIQIHLTIPTLKEILHVIEWILARLAFRIFTAPEKLTIPHVRIKLRPSS</sequence>
<keyword evidence="3" id="KW-1185">Reference proteome</keyword>
<comment type="caution">
    <text evidence="2">The sequence shown here is derived from an EMBL/GenBank/DDBJ whole genome shotgun (WGS) entry which is preliminary data.</text>
</comment>
<dbReference type="Proteomes" id="UP000789396">
    <property type="component" value="Unassembled WGS sequence"/>
</dbReference>
<evidence type="ECO:0000313" key="2">
    <source>
        <dbReference type="EMBL" id="CAG8506906.1"/>
    </source>
</evidence>
<name>A0A9N8ZTS1_9GLOM</name>
<evidence type="ECO:0000313" key="3">
    <source>
        <dbReference type="Proteomes" id="UP000789396"/>
    </source>
</evidence>